<evidence type="ECO:0000259" key="6">
    <source>
        <dbReference type="PROSITE" id="PS50043"/>
    </source>
</evidence>
<feature type="modified residue" description="4-aspartylphosphate" evidence="5">
    <location>
        <position position="58"/>
    </location>
</feature>
<accession>A0A271J009</accession>
<organism evidence="8 9">
    <name type="scientific">Rubrivirga marina</name>
    <dbReference type="NCBI Taxonomy" id="1196024"/>
    <lineage>
        <taxon>Bacteria</taxon>
        <taxon>Pseudomonadati</taxon>
        <taxon>Rhodothermota</taxon>
        <taxon>Rhodothermia</taxon>
        <taxon>Rhodothermales</taxon>
        <taxon>Rubricoccaceae</taxon>
        <taxon>Rubrivirga</taxon>
    </lineage>
</organism>
<keyword evidence="1 5" id="KW-0597">Phosphoprotein</keyword>
<dbReference type="RefSeq" id="WP_179299553.1">
    <property type="nucleotide sequence ID" value="NZ_MQWD01000001.1"/>
</dbReference>
<dbReference type="SMART" id="SM00421">
    <property type="entry name" value="HTH_LUXR"/>
    <property type="match status" value="1"/>
</dbReference>
<dbReference type="InterPro" id="IPR036388">
    <property type="entry name" value="WH-like_DNA-bd_sf"/>
</dbReference>
<dbReference type="InterPro" id="IPR016032">
    <property type="entry name" value="Sig_transdc_resp-reg_C-effctor"/>
</dbReference>
<dbReference type="GO" id="GO:0006355">
    <property type="term" value="P:regulation of DNA-templated transcription"/>
    <property type="evidence" value="ECO:0007669"/>
    <property type="project" value="InterPro"/>
</dbReference>
<dbReference type="EMBL" id="MQWD01000001">
    <property type="protein sequence ID" value="PAP76690.1"/>
    <property type="molecule type" value="Genomic_DNA"/>
</dbReference>
<feature type="domain" description="Response regulatory" evidence="7">
    <location>
        <begin position="6"/>
        <end position="123"/>
    </location>
</feature>
<dbReference type="InterPro" id="IPR058245">
    <property type="entry name" value="NreC/VraR/RcsB-like_REC"/>
</dbReference>
<dbReference type="InterPro" id="IPR001789">
    <property type="entry name" value="Sig_transdc_resp-reg_receiver"/>
</dbReference>
<dbReference type="Pfam" id="PF00072">
    <property type="entry name" value="Response_reg"/>
    <property type="match status" value="1"/>
</dbReference>
<keyword evidence="4" id="KW-0804">Transcription</keyword>
<evidence type="ECO:0000313" key="9">
    <source>
        <dbReference type="Proteomes" id="UP000216339"/>
    </source>
</evidence>
<keyword evidence="3" id="KW-0238">DNA-binding</keyword>
<dbReference type="PRINTS" id="PR00038">
    <property type="entry name" value="HTHLUXR"/>
</dbReference>
<keyword evidence="2" id="KW-0805">Transcription regulation</keyword>
<dbReference type="PROSITE" id="PS50110">
    <property type="entry name" value="RESPONSE_REGULATORY"/>
    <property type="match status" value="1"/>
</dbReference>
<dbReference type="GO" id="GO:0000160">
    <property type="term" value="P:phosphorelay signal transduction system"/>
    <property type="evidence" value="ECO:0007669"/>
    <property type="project" value="InterPro"/>
</dbReference>
<dbReference type="Gene3D" id="1.10.10.10">
    <property type="entry name" value="Winged helix-like DNA-binding domain superfamily/Winged helix DNA-binding domain"/>
    <property type="match status" value="1"/>
</dbReference>
<dbReference type="SUPFAM" id="SSF46894">
    <property type="entry name" value="C-terminal effector domain of the bipartite response regulators"/>
    <property type="match status" value="1"/>
</dbReference>
<dbReference type="SUPFAM" id="SSF52172">
    <property type="entry name" value="CheY-like"/>
    <property type="match status" value="1"/>
</dbReference>
<dbReference type="Proteomes" id="UP000216339">
    <property type="component" value="Unassembled WGS sequence"/>
</dbReference>
<dbReference type="PROSITE" id="PS50043">
    <property type="entry name" value="HTH_LUXR_2"/>
    <property type="match status" value="1"/>
</dbReference>
<protein>
    <recommendedName>
        <fullName evidence="10">DNA-binding response regulator</fullName>
    </recommendedName>
</protein>
<comment type="caution">
    <text evidence="8">The sequence shown here is derived from an EMBL/GenBank/DDBJ whole genome shotgun (WGS) entry which is preliminary data.</text>
</comment>
<proteinExistence type="predicted"/>
<evidence type="ECO:0000256" key="4">
    <source>
        <dbReference type="ARBA" id="ARBA00023163"/>
    </source>
</evidence>
<dbReference type="PANTHER" id="PTHR43214:SF24">
    <property type="entry name" value="TRANSCRIPTIONAL REGULATORY PROTEIN NARL-RELATED"/>
    <property type="match status" value="1"/>
</dbReference>
<dbReference type="AlphaFoldDB" id="A0A271J009"/>
<dbReference type="GO" id="GO:0003677">
    <property type="term" value="F:DNA binding"/>
    <property type="evidence" value="ECO:0007669"/>
    <property type="project" value="UniProtKB-KW"/>
</dbReference>
<feature type="domain" description="HTH luxR-type" evidence="6">
    <location>
        <begin position="148"/>
        <end position="214"/>
    </location>
</feature>
<dbReference type="InterPro" id="IPR039420">
    <property type="entry name" value="WalR-like"/>
</dbReference>
<keyword evidence="9" id="KW-1185">Reference proteome</keyword>
<evidence type="ECO:0008006" key="10">
    <source>
        <dbReference type="Google" id="ProtNLM"/>
    </source>
</evidence>
<dbReference type="PANTHER" id="PTHR43214">
    <property type="entry name" value="TWO-COMPONENT RESPONSE REGULATOR"/>
    <property type="match status" value="1"/>
</dbReference>
<reference evidence="8 9" key="1">
    <citation type="submission" date="2016-11" db="EMBL/GenBank/DDBJ databases">
        <title>Study of marine rhodopsin-containing bacteria.</title>
        <authorList>
            <person name="Yoshizawa S."/>
            <person name="Kumagai Y."/>
            <person name="Kogure K."/>
        </authorList>
    </citation>
    <scope>NUCLEOTIDE SEQUENCE [LARGE SCALE GENOMIC DNA]</scope>
    <source>
        <strain evidence="8 9">SAORIC-28</strain>
    </source>
</reference>
<name>A0A271J009_9BACT</name>
<evidence type="ECO:0000256" key="5">
    <source>
        <dbReference type="PROSITE-ProRule" id="PRU00169"/>
    </source>
</evidence>
<evidence type="ECO:0000256" key="1">
    <source>
        <dbReference type="ARBA" id="ARBA00022553"/>
    </source>
</evidence>
<dbReference type="CDD" id="cd17535">
    <property type="entry name" value="REC_NarL-like"/>
    <property type="match status" value="1"/>
</dbReference>
<dbReference type="InterPro" id="IPR000792">
    <property type="entry name" value="Tscrpt_reg_LuxR_C"/>
</dbReference>
<dbReference type="CDD" id="cd06170">
    <property type="entry name" value="LuxR_C_like"/>
    <property type="match status" value="1"/>
</dbReference>
<sequence>MLAPATVWIVEDDPLYREAVAVVLADAPDVIAVEAFEAVEDALEALDAGGAPDVVLTDLQLPGLSGLDGLRQFRARAAGAHLVVLTVFEDEDRIVEAIAAGAGGYLLKPSSAEAIAEAVRTARRGGAPITPRIAARVLDVFGRLVRPGLEPDDYGLTDREREVLQLLVDGATKGAVADALFLSPHTVDVHVRNIYGKLQVHSRGGAVAKALREGLAT</sequence>
<evidence type="ECO:0000256" key="2">
    <source>
        <dbReference type="ARBA" id="ARBA00023015"/>
    </source>
</evidence>
<dbReference type="SMART" id="SM00448">
    <property type="entry name" value="REC"/>
    <property type="match status" value="1"/>
</dbReference>
<gene>
    <name evidence="8" type="ORF">BSZ37_09685</name>
</gene>
<evidence type="ECO:0000313" key="8">
    <source>
        <dbReference type="EMBL" id="PAP76690.1"/>
    </source>
</evidence>
<dbReference type="Pfam" id="PF00196">
    <property type="entry name" value="GerE"/>
    <property type="match status" value="1"/>
</dbReference>
<dbReference type="Gene3D" id="3.40.50.2300">
    <property type="match status" value="1"/>
</dbReference>
<evidence type="ECO:0000259" key="7">
    <source>
        <dbReference type="PROSITE" id="PS50110"/>
    </source>
</evidence>
<evidence type="ECO:0000256" key="3">
    <source>
        <dbReference type="ARBA" id="ARBA00023125"/>
    </source>
</evidence>
<dbReference type="InterPro" id="IPR011006">
    <property type="entry name" value="CheY-like_superfamily"/>
</dbReference>